<evidence type="ECO:0000256" key="7">
    <source>
        <dbReference type="PROSITE-ProRule" id="PRU00169"/>
    </source>
</evidence>
<accession>A0ABR7G388</accession>
<comment type="caution">
    <text evidence="10">The sequence shown here is derived from an EMBL/GenBank/DDBJ whole genome shotgun (WGS) entry which is preliminary data.</text>
</comment>
<keyword evidence="4" id="KW-0238">DNA-binding</keyword>
<dbReference type="PROSITE" id="PS50043">
    <property type="entry name" value="HTH_LUXR_2"/>
    <property type="match status" value="1"/>
</dbReference>
<dbReference type="PROSITE" id="PS50110">
    <property type="entry name" value="RESPONSE_REGULATORY"/>
    <property type="match status" value="1"/>
</dbReference>
<dbReference type="Proteomes" id="UP000628463">
    <property type="component" value="Unassembled WGS sequence"/>
</dbReference>
<sequence length="214" mass="24109">MAVNIVIADDHKMVREGLKCLLELDKAYNVVGEAGDGYECLDVVSKTNPDIIIMDINMPNLDGLQTLKIMRQENINKKVIMVTLYDDVDYLIKALDYKCNGYVLKNSDFSILKDAIDSVEKNEIYVEPSLTVMLNSSLARRDVKKSMIDSLTKRELEILKLIAQGLLNKEIAAMLNISERTVKNHISNIFKKIDVSDRTQAAVFAIKNGIVEIK</sequence>
<feature type="modified residue" description="4-aspartylphosphate" evidence="7">
    <location>
        <position position="55"/>
    </location>
</feature>
<evidence type="ECO:0000259" key="8">
    <source>
        <dbReference type="PROSITE" id="PS50043"/>
    </source>
</evidence>
<evidence type="ECO:0000256" key="6">
    <source>
        <dbReference type="ARBA" id="ARBA00024867"/>
    </source>
</evidence>
<keyword evidence="2 7" id="KW-0597">Phosphoprotein</keyword>
<comment type="function">
    <text evidence="6">May play the central regulatory role in sporulation. It may be an element of the effector pathway responsible for the activation of sporulation genes in response to nutritional stress. Spo0A may act in concert with spo0H (a sigma factor) to control the expression of some genes that are critical to the sporulation process.</text>
</comment>
<keyword evidence="3" id="KW-0805">Transcription regulation</keyword>
<dbReference type="Pfam" id="PF00072">
    <property type="entry name" value="Response_reg"/>
    <property type="match status" value="1"/>
</dbReference>
<dbReference type="PROSITE" id="PS00622">
    <property type="entry name" value="HTH_LUXR_1"/>
    <property type="match status" value="1"/>
</dbReference>
<feature type="domain" description="Response regulatory" evidence="9">
    <location>
        <begin position="4"/>
        <end position="120"/>
    </location>
</feature>
<dbReference type="InterPro" id="IPR058245">
    <property type="entry name" value="NreC/VraR/RcsB-like_REC"/>
</dbReference>
<evidence type="ECO:0000256" key="4">
    <source>
        <dbReference type="ARBA" id="ARBA00023125"/>
    </source>
</evidence>
<evidence type="ECO:0000256" key="3">
    <source>
        <dbReference type="ARBA" id="ARBA00023015"/>
    </source>
</evidence>
<dbReference type="PRINTS" id="PR00038">
    <property type="entry name" value="HTHLUXR"/>
</dbReference>
<proteinExistence type="predicted"/>
<dbReference type="Gene3D" id="3.40.50.2300">
    <property type="match status" value="1"/>
</dbReference>
<dbReference type="PANTHER" id="PTHR43214">
    <property type="entry name" value="TWO-COMPONENT RESPONSE REGULATOR"/>
    <property type="match status" value="1"/>
</dbReference>
<protein>
    <recommendedName>
        <fullName evidence="1">Stage 0 sporulation protein A homolog</fullName>
    </recommendedName>
</protein>
<organism evidence="10 11">
    <name type="scientific">Lachnospira hominis</name>
    <name type="common">ex Liu et al. 2021</name>
    <dbReference type="NCBI Taxonomy" id="2763051"/>
    <lineage>
        <taxon>Bacteria</taxon>
        <taxon>Bacillati</taxon>
        <taxon>Bacillota</taxon>
        <taxon>Clostridia</taxon>
        <taxon>Lachnospirales</taxon>
        <taxon>Lachnospiraceae</taxon>
        <taxon>Lachnospira</taxon>
    </lineage>
</organism>
<evidence type="ECO:0000313" key="10">
    <source>
        <dbReference type="EMBL" id="MBC5681905.1"/>
    </source>
</evidence>
<dbReference type="SMART" id="SM00421">
    <property type="entry name" value="HTH_LUXR"/>
    <property type="match status" value="1"/>
</dbReference>
<dbReference type="CDD" id="cd17535">
    <property type="entry name" value="REC_NarL-like"/>
    <property type="match status" value="1"/>
</dbReference>
<evidence type="ECO:0000256" key="2">
    <source>
        <dbReference type="ARBA" id="ARBA00022553"/>
    </source>
</evidence>
<feature type="domain" description="HTH luxR-type" evidence="8">
    <location>
        <begin position="144"/>
        <end position="209"/>
    </location>
</feature>
<keyword evidence="11" id="KW-1185">Reference proteome</keyword>
<dbReference type="SUPFAM" id="SSF52172">
    <property type="entry name" value="CheY-like"/>
    <property type="match status" value="1"/>
</dbReference>
<dbReference type="Pfam" id="PF00196">
    <property type="entry name" value="GerE"/>
    <property type="match status" value="1"/>
</dbReference>
<evidence type="ECO:0000256" key="1">
    <source>
        <dbReference type="ARBA" id="ARBA00018672"/>
    </source>
</evidence>
<dbReference type="SUPFAM" id="SSF46894">
    <property type="entry name" value="C-terminal effector domain of the bipartite response regulators"/>
    <property type="match status" value="1"/>
</dbReference>
<name>A0ABR7G388_9FIRM</name>
<evidence type="ECO:0000313" key="11">
    <source>
        <dbReference type="Proteomes" id="UP000628463"/>
    </source>
</evidence>
<dbReference type="InterPro" id="IPR039420">
    <property type="entry name" value="WalR-like"/>
</dbReference>
<dbReference type="CDD" id="cd06170">
    <property type="entry name" value="LuxR_C_like"/>
    <property type="match status" value="1"/>
</dbReference>
<dbReference type="InterPro" id="IPR001789">
    <property type="entry name" value="Sig_transdc_resp-reg_receiver"/>
</dbReference>
<dbReference type="InterPro" id="IPR016032">
    <property type="entry name" value="Sig_transdc_resp-reg_C-effctor"/>
</dbReference>
<dbReference type="InterPro" id="IPR000792">
    <property type="entry name" value="Tscrpt_reg_LuxR_C"/>
</dbReference>
<keyword evidence="5" id="KW-0804">Transcription</keyword>
<reference evidence="10 11" key="1">
    <citation type="submission" date="2020-08" db="EMBL/GenBank/DDBJ databases">
        <title>Genome public.</title>
        <authorList>
            <person name="Liu C."/>
            <person name="Sun Q."/>
        </authorList>
    </citation>
    <scope>NUCLEOTIDE SEQUENCE [LARGE SCALE GENOMIC DNA]</scope>
    <source>
        <strain evidence="10 11">NSJ-43</strain>
    </source>
</reference>
<evidence type="ECO:0000256" key="5">
    <source>
        <dbReference type="ARBA" id="ARBA00023163"/>
    </source>
</evidence>
<dbReference type="RefSeq" id="WP_186837478.1">
    <property type="nucleotide sequence ID" value="NZ_JACOPD010000013.1"/>
</dbReference>
<gene>
    <name evidence="10" type="ORF">H8S01_13205</name>
</gene>
<dbReference type="EMBL" id="JACOPD010000013">
    <property type="protein sequence ID" value="MBC5681905.1"/>
    <property type="molecule type" value="Genomic_DNA"/>
</dbReference>
<dbReference type="PANTHER" id="PTHR43214:SF43">
    <property type="entry name" value="TWO-COMPONENT RESPONSE REGULATOR"/>
    <property type="match status" value="1"/>
</dbReference>
<evidence type="ECO:0000259" key="9">
    <source>
        <dbReference type="PROSITE" id="PS50110"/>
    </source>
</evidence>
<dbReference type="SMART" id="SM00448">
    <property type="entry name" value="REC"/>
    <property type="match status" value="1"/>
</dbReference>
<dbReference type="InterPro" id="IPR011006">
    <property type="entry name" value="CheY-like_superfamily"/>
</dbReference>